<dbReference type="PROSITE" id="PS01186">
    <property type="entry name" value="EGF_2"/>
    <property type="match status" value="5"/>
</dbReference>
<dbReference type="EMBL" id="CALNXK010000019">
    <property type="protein sequence ID" value="CAH3107084.1"/>
    <property type="molecule type" value="Genomic_DNA"/>
</dbReference>
<gene>
    <name evidence="8" type="ORF">PLOB_00015086</name>
</gene>
<dbReference type="Pfam" id="PF24595">
    <property type="entry name" value="DUF7619"/>
    <property type="match status" value="2"/>
</dbReference>
<dbReference type="InterPro" id="IPR013783">
    <property type="entry name" value="Ig-like_fold"/>
</dbReference>
<dbReference type="Pfam" id="PF25023">
    <property type="entry name" value="TEN_YD-shell"/>
    <property type="match status" value="2"/>
</dbReference>
<name>A0ABN8NGU8_9CNID</name>
<dbReference type="NCBIfam" id="TIGR01643">
    <property type="entry name" value="YD_repeat_2x"/>
    <property type="match status" value="2"/>
</dbReference>
<keyword evidence="4" id="KW-1015">Disulfide bond</keyword>
<feature type="signal peptide" evidence="6">
    <location>
        <begin position="1"/>
        <end position="22"/>
    </location>
</feature>
<feature type="domain" description="EGF-like" evidence="7">
    <location>
        <begin position="3726"/>
        <end position="3760"/>
    </location>
</feature>
<feature type="disulfide bond" evidence="4">
    <location>
        <begin position="4087"/>
        <end position="4096"/>
    </location>
</feature>
<dbReference type="InterPro" id="IPR011635">
    <property type="entry name" value="CARDB"/>
</dbReference>
<comment type="caution">
    <text evidence="8">The sequence shown here is derived from an EMBL/GenBank/DDBJ whole genome shotgun (WGS) entry which is preliminary data.</text>
</comment>
<dbReference type="PANTHER" id="PTHR32305:SF15">
    <property type="entry name" value="PROTEIN RHSA-RELATED"/>
    <property type="match status" value="1"/>
</dbReference>
<dbReference type="InterPro" id="IPR022385">
    <property type="entry name" value="Rhs_assc_core"/>
</dbReference>
<evidence type="ECO:0000256" key="5">
    <source>
        <dbReference type="SAM" id="MobiDB-lite"/>
    </source>
</evidence>
<keyword evidence="4" id="KW-0245">EGF-like domain</keyword>
<keyword evidence="6" id="KW-0732">Signal</keyword>
<dbReference type="PANTHER" id="PTHR32305">
    <property type="match status" value="1"/>
</dbReference>
<dbReference type="Pfam" id="PF05593">
    <property type="entry name" value="RHS_repeat"/>
    <property type="match status" value="1"/>
</dbReference>
<comment type="subcellular location">
    <subcellularLocation>
        <location evidence="1">Cell projection</location>
    </subcellularLocation>
</comment>
<dbReference type="InterPro" id="IPR056823">
    <property type="entry name" value="TEN-like_YD-shell"/>
</dbReference>
<dbReference type="NCBIfam" id="TIGR03696">
    <property type="entry name" value="Rhs_assc_core"/>
    <property type="match status" value="1"/>
</dbReference>
<reference evidence="8 9" key="1">
    <citation type="submission" date="2022-05" db="EMBL/GenBank/DDBJ databases">
        <authorList>
            <consortium name="Genoscope - CEA"/>
            <person name="William W."/>
        </authorList>
    </citation>
    <scope>NUCLEOTIDE SEQUENCE [LARGE SCALE GENOMIC DNA]</scope>
</reference>
<dbReference type="Pfam" id="PF25024">
    <property type="entry name" value="EGF_TEN"/>
    <property type="match status" value="1"/>
</dbReference>
<dbReference type="Gene3D" id="2.10.25.10">
    <property type="entry name" value="Laminin"/>
    <property type="match status" value="4"/>
</dbReference>
<dbReference type="Pfam" id="PF07705">
    <property type="entry name" value="CARDB"/>
    <property type="match status" value="1"/>
</dbReference>
<evidence type="ECO:0000313" key="9">
    <source>
        <dbReference type="Proteomes" id="UP001159405"/>
    </source>
</evidence>
<organism evidence="8 9">
    <name type="scientific">Porites lobata</name>
    <dbReference type="NCBI Taxonomy" id="104759"/>
    <lineage>
        <taxon>Eukaryota</taxon>
        <taxon>Metazoa</taxon>
        <taxon>Cnidaria</taxon>
        <taxon>Anthozoa</taxon>
        <taxon>Hexacorallia</taxon>
        <taxon>Scleractinia</taxon>
        <taxon>Fungiina</taxon>
        <taxon>Poritidae</taxon>
        <taxon>Porites</taxon>
    </lineage>
</organism>
<keyword evidence="2" id="KW-0677">Repeat</keyword>
<accession>A0ABN8NGU8</accession>
<dbReference type="PROSITE" id="PS00022">
    <property type="entry name" value="EGF_1"/>
    <property type="match status" value="5"/>
</dbReference>
<feature type="compositionally biased region" description="Polar residues" evidence="5">
    <location>
        <begin position="4282"/>
        <end position="4293"/>
    </location>
</feature>
<evidence type="ECO:0000256" key="4">
    <source>
        <dbReference type="PROSITE-ProRule" id="PRU00076"/>
    </source>
</evidence>
<feature type="domain" description="EGF-like" evidence="7">
    <location>
        <begin position="4132"/>
        <end position="4166"/>
    </location>
</feature>
<comment type="caution">
    <text evidence="4">Lacks conserved residue(s) required for the propagation of feature annotation.</text>
</comment>
<dbReference type="InterPro" id="IPR006530">
    <property type="entry name" value="YD"/>
</dbReference>
<dbReference type="InterPro" id="IPR055353">
    <property type="entry name" value="DUF7619"/>
</dbReference>
<dbReference type="Gene3D" id="2.60.40.10">
    <property type="entry name" value="Immunoglobulins"/>
    <property type="match status" value="8"/>
</dbReference>
<dbReference type="CDD" id="cd00054">
    <property type="entry name" value="EGF_CA"/>
    <property type="match status" value="2"/>
</dbReference>
<dbReference type="InterPro" id="IPR050708">
    <property type="entry name" value="T6SS_VgrG/RHS"/>
</dbReference>
<feature type="domain" description="EGF-like" evidence="7">
    <location>
        <begin position="4063"/>
        <end position="4097"/>
    </location>
</feature>
<dbReference type="Proteomes" id="UP001159405">
    <property type="component" value="Unassembled WGS sequence"/>
</dbReference>
<evidence type="ECO:0000259" key="7">
    <source>
        <dbReference type="PROSITE" id="PS50026"/>
    </source>
</evidence>
<evidence type="ECO:0000256" key="6">
    <source>
        <dbReference type="SAM" id="SignalP"/>
    </source>
</evidence>
<feature type="chain" id="PRO_5045470955" description="EGF-like domain-containing protein" evidence="6">
    <location>
        <begin position="23"/>
        <end position="4326"/>
    </location>
</feature>
<protein>
    <recommendedName>
        <fullName evidence="7">EGF-like domain-containing protein</fullName>
    </recommendedName>
</protein>
<proteinExistence type="predicted"/>
<keyword evidence="3" id="KW-0966">Cell projection</keyword>
<evidence type="ECO:0000313" key="8">
    <source>
        <dbReference type="EMBL" id="CAH3107084.1"/>
    </source>
</evidence>
<sequence>MRMKLFEMYFALLICLVQVHDSVCSHFRGGTFTYRPVDPSNPANTTVIISFRIGWRRSYSYSTECYQSTISSGQLIGPYAELRCVYSPCYGRVGLLYFKCTDFSVNEDWTTGTNSFQYTFGTPVSSAPFYRLSFSGTAWISLNHGGGSWQLRMHVNLTTRNDTGRLNTSPVTTMTPVVRLKWGCNHTITIPVTDADNDEVRCRWAKGYDECGGICEGMPHAWMEYRECKITYSAVYYTGYYGVAAMIEDFAKPTDTEALSSIPLQFLVYVFNSDETCDERPDFTEETRPKGSCIGISPGGTYFDRIIVRAGAPSKRIVEVTTNSPQGFIKSPVALYAPQEYYVNVTWTPTSSIIETKIFCFTGLEDTGITTDQRCVSLLVGVAPPQIVSLSPVGEVLPNTRKWKITFDKQFVRPTRSNYIRIHHSDGTVVFSVDVAITAAVLYPVGSLGRTIEFTTSVAFTEKETYYVTLDPGVAKGVTYCGAESPPVRNPSAWSIKIKDVTPPVLTFVNVPSRSGSDVIITWSANENVTAQCTVQTPTQITAQPCNMSWSGTNLSEGYHSIYVQLTDSAGNTASPSRHSWFVDRTPPQVTITSKPTSPSNQNSFTFRFSCGGTCSFQCSVAQMGSRPAFTRCNSNRYTASSLQNGLVYVFQVRGTDDVGNQGSSVNYTWKVDLQPPAISSMTVQSVDCTSDLSPSALGKPSVSDNEGPNITLTYTDIPGGSCSFQRKWTATDLAGNSASKIQVINLSNLQAPTVIYNTNTTIACGSFEERQQDMREAINVTHPCNRPITITHVDSVASIVCGTTVTRTWTIADDCGKQVSIGQRIRILPLQLPDYPKNGQVNVALREALRWPQYPGAVRYNVYLWRYGDAKPSSPTTTRYYRYYSPYAGYPADSRLLWRIEYVLSSGSLIPSPVWGFQTRAFPDFKVEQVLAPPNAFSDQTFEVSWTVRNIGKVGNLLVTWVDAVFIGKSADFRRARFATSVRHREILFQNDGYTSKGTVRLRVDEFGVFYIFVATDWYDRIFDMDRSNDVLLGNNPVQVLLTPPPNLKVEKIVVPSPSFSGKAIVLTWSVKNYGMGVTAYDAWYDRVYLSKDNNRDWSDWLLGTFYHRGVLPVDASYTTKRAVTLPHAIFGNFSILVITDVYNYVYEHNDEDDNLKSQYLKIDLSPPPDLVVHSIATANQYYTGDAMKLQFNVSNEGLGEPFYHWWRDRVTITSVTSNYHEALGTTYFSGVFPPLSMYSRTLYHMIPPSWPTGQYNITVATDYFNDVFEYIFDNNNAKTVQVNIVQKLPDLTVTYVNASATADIIQAYVRVLFLVKNVGPGKTTEAPWVDAVYISPQADFSRPNAVWLGDFPRRINLDSANEYSLDTGPIRINRDNFGQRYIHVVTDVYQTVAEQNVSNNIKSSANVIFPQVVPDLVVTNFSLVGKNTLLSDSDISLWWTVENNGTGSTLSNSWHDTVYLSTFPRVEGNSSKLSVVYLSTKLSPGLRYSQVSSTRLPSNVAGKYYLILQVNDGTYLTEIDDRTKNSAWVPIRILPAPLPDLKVVIVSFVFVAERRLLTVSWKVSNIGSWMRESYSWGDKVVLSPSRGKIDDADARVLASKTVSAKLDENQDYELSVSVQIENTVTGRFYVNVITNVEKSVTEVSRVSNNIGVAAEILTVPIPPVARLILSIVSMPPKITSGIPFSITFRVTNVGFVTTSQTSWTDALYAYTRNDANRTVVIEMGVKLKVFSHIGALSAQAFYEVTSSITVPHGLNSSAFIYGFADIFNPKIPDIVEPTQPDNVTRPTVTPPAPPIIVINEGLLPDLLGSLGEQTVHTRGGQPLNVTFNVTNGGEYDVQGAWYNALYLSQDLLVDPFDVRLATIRAVHLAVNGTVSLTVVVFIPFDTLDTDYYLLLSVDSNNIIWESNEQNNEASLLITINKILSSDLAVVVVSSTGGQFRYGEDVTVNWKIRNNGSQRAEGYKCDTVYLSQDDIWQIEDVRIGNPMCSYVTLEPYQEGANPDKSYSMTEKLSLTGIGGYHGLVKTRSNILDLNQRNNIAVGPKNINVTFPSLPLDGCVDVTLKSREEKSYIVESVPDERTLIVTVNSSSDDAIHEMFVRHAKPATAYQYDGGPRFVLSADQEVIIPKTIVGRYYVLIRRSDMSTNSSTSRLCARIAKFEIIRVSPNGVAPLGNATLRFEGTLFGQDVEAFLVDASAIQNVSIKATEVYRMSSTELYATFVTTSFIKGATFHVKLLNVETKEEAILPRSLAITGGEPGRLETHVDFPEVLRMLSPEEDPDTVVVTVLYENVGDTDITAPVLALSVTGKQVQLRPVQRDKPSPQASTTVVFLAQAFRGPGGILPPKAYGEITFDIVQSNVRGVDIEEFALRIVVGDKQPHIYMNSSDQLKPDFLRGELWAPVWRNFLFSVGRTVSSFQNRMTAASTFLSRSGRRVNLLTDLVQFQLDVANGKLTGEPLILEDDLSGQSSPDDSLPLTLPRMYSPLLTKRRGKGVFGTGWMSPWWEAEVIQITQKAIKIVQLREELVFEVKATGLFESADGKKISVNNTELHLYDTSISTVFTFNTLEKHLIKIQKGGQAISVEYSHVKRRPLTLRHSSGSKITFTYSDNGLVREARLVDQSGNSQRCFYTYDEESLISITVGEQTTRYKYNIKGDLKSVIYPTMATVEYSWNQFELLSGIASFNQEKRLIQGFNFSYDWNGKVTVFRAPQGDSVELVFSEKAEIMDIISESFSDLRFESASKDGQVIRTIKQGDQVIMKRQFDKKTNTITVVDANEHETQFLLSKKEAKVLNTTDPDGFVYENVYSNESKLIKFKYPDGKTEIYDYDRFGRLVKFTDRSSKELRFQYDEKGRMVRKDVEGLASSYFLRDDEGSVNQATNDVGTINIGYDAKKRPTRVIYPNKQGINFRYNDLHRRVALTVTPSGLNLTYTYDQFNRLAQIGRVSQSGAEEILLRVEYDSHGMVSKRILGSGAYSDYLLDSKNFNLLRLRNYFPNGSLSSFFEYNYDNKGRIMQVNTTSGSWRYKYDAASQLVESEDPQGQIVRYAYDKRKNRIYVSEEPGNKTLYAVNEVNQYRTAGDYDITYDSNGNIKEKTHKEIRTDSLKVTFSPEDILLRAETPNKRCTFIYDSLGNLYKKKCGQEELQYIVDPFGNPGVDIIGQISGGNVTHFVHCEEFGLVAIADMNGDLYYYEFDGIGSVVGVLGPSGDRVNKYMYDPFGRMLERDEQFPQDFTFVGQWGVTAEREFRDIYWMRSRYYDAQLGRFFSLDPLGFLGESINQYSYAANNPVMLKDPRGRYLQFAILAGGPLLISAGTNVAAYVASRTLQKVTLGGLVQSAVTGAISPYITKAKVVAGFGTSLLGSIIEQGIDNFTVDWKKALDDGINGAISSALPQFYCNYFELSRGIPVLDDFYDKVAKNTFLPNLTSPIVQNITNFTITWIQSWDPNDMIGPPGYGEARFISLTTPLKYKIRFENEANATAPAQHVIILHTLDQDLDMRTFRITSFGFGNFTRKLTNARASIQETIDFVSEKKIYVRVLAGINVVTREARWEFQSLDPQTGEPPDDPRIGFLPPNNGTTGQGFVTFTVGLKKNLPSLTRIDAQANIYFDKNEPIETPPIFNTIDRSPPSSNISAARDVMKVGIMAVDIDTQDKGSGVKSVDMYYQQISESDAAQDQSFLPLLSGITQDTAFLPVPPGYKYMFVASAVDHVGNRQSLDLNKAITLDFELQKPSCERLNNCSGHGNCTVLNFCICEDGFYGINCSLDYPLRFLAPIMNVMSSDTMEDNSTLLYLSAFIPDVDSSSYNSNFTLKIIIDGLPQGFTINRGKRNGSCATLELKDFGDVLFMPRKDFSGIVRLNVTAQAQTPRETKVSSSQIEINIEAVPDVPHLNVSISCYHWLSSEKIIPVILESHLSDQDGSENLTIIASGFPASGYRLVEVDVSRVRNGGNETAAYTTHGWFIIFNGALTPFVLTVTATAEEKSNGRKTNKTVAVDVLFCVTCEAVNNCSGSGKCVKVNTCDCKSGFKGSPDCSEVSCERVSNCSSRGNCTGPNVCDCQSGYKSIGCAQVSCELVDHCSGHGNCSGPNECTCYSGYKGINCSEVSCESLDNCSSHGNCTGPNKCTCERGFNGAVDCSEVSCESLNHCSGQGDCVGPNVCTCHAGFKGLQCSEVTCVSLNNCSNHGDCTGPNMCTCKEGFQGAGDCSKVSCESLNNCSGHGNCSGPNVCTCHAGFKGIACSKVSCYLVNNCSDHGTCTGPDECSCEKGFQGEDCSEGPTAVFRPPSLPSSEWGFNTSDEPISKAHAPPPRPPSRVPVYSYQNPAYQTGAFTE</sequence>
<evidence type="ECO:0000256" key="2">
    <source>
        <dbReference type="ARBA" id="ARBA00022737"/>
    </source>
</evidence>
<keyword evidence="9" id="KW-1185">Reference proteome</keyword>
<evidence type="ECO:0000256" key="1">
    <source>
        <dbReference type="ARBA" id="ARBA00004316"/>
    </source>
</evidence>
<dbReference type="Gene3D" id="2.180.10.10">
    <property type="entry name" value="RHS repeat-associated core"/>
    <property type="match status" value="2"/>
</dbReference>
<dbReference type="SMART" id="SM00181">
    <property type="entry name" value="EGF"/>
    <property type="match status" value="9"/>
</dbReference>
<feature type="disulfide bond" evidence="4">
    <location>
        <begin position="4156"/>
        <end position="4165"/>
    </location>
</feature>
<dbReference type="InterPro" id="IPR000742">
    <property type="entry name" value="EGF"/>
</dbReference>
<dbReference type="CDD" id="cd00053">
    <property type="entry name" value="EGF"/>
    <property type="match status" value="1"/>
</dbReference>
<feature type="disulfide bond" evidence="4">
    <location>
        <begin position="3750"/>
        <end position="3759"/>
    </location>
</feature>
<dbReference type="InterPro" id="IPR031325">
    <property type="entry name" value="RHS_repeat"/>
</dbReference>
<feature type="domain" description="EGF-like" evidence="7">
    <location>
        <begin position="4201"/>
        <end position="4235"/>
    </location>
</feature>
<feature type="disulfide bond" evidence="4">
    <location>
        <begin position="4225"/>
        <end position="4234"/>
    </location>
</feature>
<dbReference type="Gene3D" id="2.60.120.260">
    <property type="entry name" value="Galactose-binding domain-like"/>
    <property type="match status" value="1"/>
</dbReference>
<evidence type="ECO:0000256" key="3">
    <source>
        <dbReference type="ARBA" id="ARBA00023273"/>
    </source>
</evidence>
<feature type="region of interest" description="Disordered" evidence="5">
    <location>
        <begin position="4278"/>
        <end position="4314"/>
    </location>
</feature>
<dbReference type="PROSITE" id="PS50026">
    <property type="entry name" value="EGF_3"/>
    <property type="match status" value="4"/>
</dbReference>